<evidence type="ECO:0000256" key="2">
    <source>
        <dbReference type="ARBA" id="ARBA00029447"/>
    </source>
</evidence>
<keyword evidence="1" id="KW-0488">Methylation</keyword>
<dbReference type="Proteomes" id="UP000197003">
    <property type="component" value="Chromosome"/>
</dbReference>
<keyword evidence="3" id="KW-0807">Transducer</keyword>
<evidence type="ECO:0000313" key="7">
    <source>
        <dbReference type="Proteomes" id="UP000197003"/>
    </source>
</evidence>
<feature type="domain" description="Methyl-accepting transducer" evidence="5">
    <location>
        <begin position="230"/>
        <end position="459"/>
    </location>
</feature>
<dbReference type="GO" id="GO:0004888">
    <property type="term" value="F:transmembrane signaling receptor activity"/>
    <property type="evidence" value="ECO:0007669"/>
    <property type="project" value="InterPro"/>
</dbReference>
<proteinExistence type="inferred from homology"/>
<dbReference type="EMBL" id="CP020946">
    <property type="protein sequence ID" value="ASD64381.1"/>
    <property type="molecule type" value="Genomic_DNA"/>
</dbReference>
<dbReference type="AlphaFoldDB" id="A0A1Z3NAC7"/>
<dbReference type="PANTHER" id="PTHR43531:SF14">
    <property type="entry name" value="METHYL-ACCEPTING CHEMOTAXIS PROTEIN I-RELATED"/>
    <property type="match status" value="1"/>
</dbReference>
<dbReference type="GO" id="GO:0007165">
    <property type="term" value="P:signal transduction"/>
    <property type="evidence" value="ECO:0007669"/>
    <property type="project" value="UniProtKB-KW"/>
</dbReference>
<dbReference type="GO" id="GO:0006935">
    <property type="term" value="P:chemotaxis"/>
    <property type="evidence" value="ECO:0007669"/>
    <property type="project" value="InterPro"/>
</dbReference>
<evidence type="ECO:0000313" key="6">
    <source>
        <dbReference type="EMBL" id="ASD64381.1"/>
    </source>
</evidence>
<dbReference type="InterPro" id="IPR004089">
    <property type="entry name" value="MCPsignal_dom"/>
</dbReference>
<keyword evidence="4" id="KW-0812">Transmembrane</keyword>
<dbReference type="PROSITE" id="PS50111">
    <property type="entry name" value="CHEMOTAXIS_TRANSDUC_2"/>
    <property type="match status" value="1"/>
</dbReference>
<dbReference type="InterPro" id="IPR024478">
    <property type="entry name" value="HlyB_4HB_MCP"/>
</dbReference>
<protein>
    <recommendedName>
        <fullName evidence="5">Methyl-accepting transducer domain-containing protein</fullName>
    </recommendedName>
</protein>
<dbReference type="SMART" id="SM00283">
    <property type="entry name" value="MA"/>
    <property type="match status" value="1"/>
</dbReference>
<dbReference type="Gene3D" id="1.10.287.950">
    <property type="entry name" value="Methyl-accepting chemotaxis protein"/>
    <property type="match status" value="1"/>
</dbReference>
<sequence>MNLSWFKGLSGKLFALLVVPLLALTVSIAGSNYYISELADRLEKATTGSTPLVRYSGQMDAATNDISRFAWMALGSEDATEQQRAIERLNRSQHNFEQALQKYLQLPQSAEYAKEFEQVKNRWPVLKENISWITTALQNQTPEPEIKAYVRKDLKESLELIDGVNQTITEERMAKLENETHQEQLEVRRVEAMVSIVGLLVGVSVLALGALQIRRVVRLLDQSVQALYVSSKDVSAGSEQLAAASLQVASSSTESASAIEETVATMEELTSMVKVGADNGRQAATLAQESRQYAVVGEKEIGALIESMKEVSEKARKMAEVVAVIDDLAFQTNLLALNAAVEAARAGEQGKGFAVVAEAVRSLAQRSASSAKDIHAMIEASQITIDKGVSIADRGGEALRNIVTSIQKVTDLNAEVAVATQEQSHGISQMSVAMNQMDSSTQQNAAASEEVSASAQAMQNQALQLEAIAAELYALVHGKEKGSLVETPFLNLNSAVLVKR</sequence>
<gene>
    <name evidence="6" type="ORF">B9G79_12790</name>
</gene>
<comment type="similarity">
    <text evidence="2">Belongs to the methyl-accepting chemotaxis (MCP) protein family.</text>
</comment>
<keyword evidence="4" id="KW-0472">Membrane</keyword>
<dbReference type="PRINTS" id="PR00260">
    <property type="entry name" value="CHEMTRNSDUCR"/>
</dbReference>
<dbReference type="InterPro" id="IPR004090">
    <property type="entry name" value="Chemotax_Me-accpt_rcpt"/>
</dbReference>
<dbReference type="GO" id="GO:0005886">
    <property type="term" value="C:plasma membrane"/>
    <property type="evidence" value="ECO:0007669"/>
    <property type="project" value="TreeGrafter"/>
</dbReference>
<name>A0A1Z3NAC7_BDEBC</name>
<evidence type="ECO:0000256" key="4">
    <source>
        <dbReference type="SAM" id="Phobius"/>
    </source>
</evidence>
<reference evidence="6 7" key="1">
    <citation type="submission" date="2017-04" db="EMBL/GenBank/DDBJ databases">
        <title>Whole genome sequence of Bdellovibrio bacteriovorus strain SSB218315.</title>
        <authorList>
            <person name="Oyedara O."/>
            <person name="Rodriguez-Perez M.A."/>
        </authorList>
    </citation>
    <scope>NUCLEOTIDE SEQUENCE [LARGE SCALE GENOMIC DNA]</scope>
    <source>
        <strain evidence="6 7">SSB218315</strain>
    </source>
</reference>
<dbReference type="Pfam" id="PF00015">
    <property type="entry name" value="MCPsignal"/>
    <property type="match status" value="1"/>
</dbReference>
<dbReference type="PANTHER" id="PTHR43531">
    <property type="entry name" value="PROTEIN ICFG"/>
    <property type="match status" value="1"/>
</dbReference>
<dbReference type="SUPFAM" id="SSF58104">
    <property type="entry name" value="Methyl-accepting chemotaxis protein (MCP) signaling domain"/>
    <property type="match status" value="1"/>
</dbReference>
<evidence type="ECO:0000259" key="5">
    <source>
        <dbReference type="PROSITE" id="PS50111"/>
    </source>
</evidence>
<dbReference type="InterPro" id="IPR051310">
    <property type="entry name" value="MCP_chemotaxis"/>
</dbReference>
<accession>A0A1Z3NAC7</accession>
<organism evidence="6 7">
    <name type="scientific">Bdellovibrio bacteriovorus</name>
    <dbReference type="NCBI Taxonomy" id="959"/>
    <lineage>
        <taxon>Bacteria</taxon>
        <taxon>Pseudomonadati</taxon>
        <taxon>Bdellovibrionota</taxon>
        <taxon>Bdellovibrionia</taxon>
        <taxon>Bdellovibrionales</taxon>
        <taxon>Pseudobdellovibrionaceae</taxon>
        <taxon>Bdellovibrio</taxon>
    </lineage>
</organism>
<dbReference type="OrthoDB" id="5287651at2"/>
<dbReference type="Pfam" id="PF12729">
    <property type="entry name" value="4HB_MCP_1"/>
    <property type="match status" value="1"/>
</dbReference>
<feature type="transmembrane region" description="Helical" evidence="4">
    <location>
        <begin position="192"/>
        <end position="211"/>
    </location>
</feature>
<keyword evidence="4" id="KW-1133">Transmembrane helix</keyword>
<evidence type="ECO:0000256" key="1">
    <source>
        <dbReference type="ARBA" id="ARBA00022481"/>
    </source>
</evidence>
<evidence type="ECO:0000256" key="3">
    <source>
        <dbReference type="PROSITE-ProRule" id="PRU00284"/>
    </source>
</evidence>